<evidence type="ECO:0000313" key="3">
    <source>
        <dbReference type="Proteomes" id="UP001370490"/>
    </source>
</evidence>
<dbReference type="PANTHER" id="PTHR13413:SF0">
    <property type="entry name" value="YLP MOTIF-CONTAINING PROTEIN 1"/>
    <property type="match status" value="1"/>
</dbReference>
<organism evidence="2 3">
    <name type="scientific">Dillenia turbinata</name>
    <dbReference type="NCBI Taxonomy" id="194707"/>
    <lineage>
        <taxon>Eukaryota</taxon>
        <taxon>Viridiplantae</taxon>
        <taxon>Streptophyta</taxon>
        <taxon>Embryophyta</taxon>
        <taxon>Tracheophyta</taxon>
        <taxon>Spermatophyta</taxon>
        <taxon>Magnoliopsida</taxon>
        <taxon>eudicotyledons</taxon>
        <taxon>Gunneridae</taxon>
        <taxon>Pentapetalae</taxon>
        <taxon>Dilleniales</taxon>
        <taxon>Dilleniaceae</taxon>
        <taxon>Dillenia</taxon>
    </lineage>
</organism>
<dbReference type="InterPro" id="IPR027417">
    <property type="entry name" value="P-loop_NTPase"/>
</dbReference>
<protein>
    <recommendedName>
        <fullName evidence="4">YLP motif-containing protein 1</fullName>
    </recommendedName>
</protein>
<feature type="compositionally biased region" description="Pro residues" evidence="1">
    <location>
        <begin position="432"/>
        <end position="449"/>
    </location>
</feature>
<gene>
    <name evidence="2" type="ORF">RJ641_014502</name>
</gene>
<evidence type="ECO:0008006" key="4">
    <source>
        <dbReference type="Google" id="ProtNLM"/>
    </source>
</evidence>
<feature type="compositionally biased region" description="Basic and acidic residues" evidence="1">
    <location>
        <begin position="909"/>
        <end position="920"/>
    </location>
</feature>
<dbReference type="Proteomes" id="UP001370490">
    <property type="component" value="Unassembled WGS sequence"/>
</dbReference>
<dbReference type="AlphaFoldDB" id="A0AAN8UX58"/>
<dbReference type="GO" id="GO:0005634">
    <property type="term" value="C:nucleus"/>
    <property type="evidence" value="ECO:0007669"/>
    <property type="project" value="InterPro"/>
</dbReference>
<dbReference type="PANTHER" id="PTHR13413">
    <property type="entry name" value="YLP MOTIF CONTAINING PROTEIN NUCLEAR PROTEIN ZAP"/>
    <property type="match status" value="1"/>
</dbReference>
<sequence>MDQSRRPRPPQGNSICPLCSVSHFPFCPQRQFYDQNPRFGSDANHGFHRPYFDPYNDYNNWGNHQLPQTVHRNPNFAGDSVIVVNSGYHRFEHDRLGLNSGEVSGNDRTSKRFKVDDVGSGLAVNGNWQSQSGVDNERRLKLIRDHGIQSGANFANHSMRGYSQDNFSDRNLSASASGKHLEFDGSRNVGHNTARNEMNPGFGSYDWEGAFVHSEPYGINRENHEKREFWRDEHKHMPSRRDGCQSDMDQSYGGNRNGGFLHPQKEGFQQFRYGQTENSFPLPSQNYGSYGPNSVGHEWVKKQFPGMEKGDINQQPYMSQNINSGENEFPSDNFCSHNIKQLQDEDSTQYSRQNHAQVLPGSTATYVQAYALSNNKYDNNRSDELWNGRESAEVRHHVPPHVINTASHLPMHATGSVFPEAGLMPDSHPFNFQPPLPATPPPPLPMAPQDPPLALQKAPSPPKTSVTLFPVPIGSASGLSSHPSISEGHSFTQPLLYSTTHAQAPSGFGPKSGVTTFHRRCIGAFSDVSHSFHQTPVKQPLGQCQQFPMRNQSSDKPKAVDASQLFLQPHRATRPDHFVIILRGLPGSGKSYLAKVLRDTEVENGGDAPRIHSMDDYFMTEVDKVEETEAAKSSARGKRPIVKKVLEYCYEPEMEEAYRSSMLKAFKKTLEDGVFTFIIVDDRNLRVADFAQFWATAKRSGYEVYLLEAPYKDPVGCAARNVHGFSQGEIQKMAAQWEEAPSLYLQLDIKSMLKGDDLKECGIQEVDMDTDDGNCDEGEPVWPETKSEKVGPLVGISIGGETWNPEGHLKDEVKELGRSKWSDDLDENDTENAEVPKLNSNSLSGLLQAYHKEGKSVHWGDQDANTGFSIGAKRKTTAFSLVIGPGAGYNLKSNPLPVDENPIASQNKGEPKRESVFQERLRAERESFRAVFDRRRQRIRGLDVDDE</sequence>
<name>A0AAN8UX58_9MAGN</name>
<comment type="caution">
    <text evidence="2">The sequence shown here is derived from an EMBL/GenBank/DDBJ whole genome shotgun (WGS) entry which is preliminary data.</text>
</comment>
<evidence type="ECO:0000256" key="1">
    <source>
        <dbReference type="SAM" id="MobiDB-lite"/>
    </source>
</evidence>
<accession>A0AAN8UX58</accession>
<dbReference type="Gene3D" id="3.40.50.300">
    <property type="entry name" value="P-loop containing nucleotide triphosphate hydrolases"/>
    <property type="match status" value="1"/>
</dbReference>
<dbReference type="FunFam" id="3.40.50.300:FF:000978">
    <property type="entry name" value="YLP motif-containing protein 1 isoform X3"/>
    <property type="match status" value="1"/>
</dbReference>
<dbReference type="GO" id="GO:0032204">
    <property type="term" value="P:regulation of telomere maintenance"/>
    <property type="evidence" value="ECO:0007669"/>
    <property type="project" value="TreeGrafter"/>
</dbReference>
<feature type="region of interest" description="Disordered" evidence="1">
    <location>
        <begin position="893"/>
        <end position="920"/>
    </location>
</feature>
<feature type="region of interest" description="Disordered" evidence="1">
    <location>
        <begin position="429"/>
        <end position="449"/>
    </location>
</feature>
<dbReference type="InterPro" id="IPR026314">
    <property type="entry name" value="YLP_motif_con_p1"/>
</dbReference>
<dbReference type="EMBL" id="JBAMMX010000020">
    <property type="protein sequence ID" value="KAK6920824.1"/>
    <property type="molecule type" value="Genomic_DNA"/>
</dbReference>
<keyword evidence="3" id="KW-1185">Reference proteome</keyword>
<evidence type="ECO:0000313" key="2">
    <source>
        <dbReference type="EMBL" id="KAK6920824.1"/>
    </source>
</evidence>
<reference evidence="2 3" key="1">
    <citation type="submission" date="2023-12" db="EMBL/GenBank/DDBJ databases">
        <title>A high-quality genome assembly for Dillenia turbinata (Dilleniales).</title>
        <authorList>
            <person name="Chanderbali A."/>
        </authorList>
    </citation>
    <scope>NUCLEOTIDE SEQUENCE [LARGE SCALE GENOMIC DNA]</scope>
    <source>
        <strain evidence="2">LSX21</strain>
        <tissue evidence="2">Leaf</tissue>
    </source>
</reference>
<proteinExistence type="predicted"/>
<dbReference type="SUPFAM" id="SSF52540">
    <property type="entry name" value="P-loop containing nucleoside triphosphate hydrolases"/>
    <property type="match status" value="1"/>
</dbReference>